<sequence>MVIIKEIIIDGFKSYGLKTVFTNLDPTFNSITGINGSGKSNFLDSICFVLGLSNLSVIRASKLQDLIFQNEKIQNNYALVSITLSDKNLSKKFLNFKNLEKISITRKIITSGKNKYFLNGKPISPNKVLNFLYSINININNPHFFVRQGHIMRIVRMNSYELLQTVETAFGIKLYSIKKKNAISLIEKKNQKVREIGNLLINQIRPQLNVLGKSDFIFQKKEFFKTKNQKWTFLSNLTNKGKKKFTLFSAEKKEKTYYKIYLLKKTKKNLTDRISKKLYKKKKELSKNIKLSNLFQKKILMLKVSKFENLKNLKKFFIQKKLLYFFDQIKVFYNLKKKKVEKEKIFFVYLFKKKKKKEKNLNKKKNFFLIKNFKYYLSIDQFFSRVDFNLNFLIKKKLKFFRSLNFLKKNFLKENFFFSIKKKKKKETKSFSIFKKKILFFQSDFLRKFNQKLFKNIEPIFLKGEKDIWKIRFSIFGVIGSLFRIKKSFFSTVFEFSNPIQTKFLVILNEFISKIILEEAYLLKKISLISLSKIVFYERSTGVDSTLVSIIKYLSFRKIFSTSIQFVFGNLKLFSNSQKDEKMNFSFQKKIRCINLNGDIFEFPASVISGKNEEEGFCFLCIFSEFNNQKAWFCRKGLIQKKIFFKEKKFNNNNFYINYFSKKKKSILIGGKQNFFFNLFDEIFENNENYRSDFQKQIKFHEKFLSSFPFCNFKKKTELSHKEFSRKDYFKKKKINFFQTFDYLNAIVEKLFKKFVRFRNNIYLFISLLEFFFIYSKYYFFLTKLKYCFLLKFGKEIEQSANKILFTKRSIYFYNGRDFSQKKNLKECNSEGKFFVHKKNFLKKSKFFVIKTEMEFFKILFENKKKNFSELTKKMGTKFLNPEKFFFLIESSKQYRELIKKRVMIEKDKLIIQHIIQKLDIKKNRIIFQAMKKINFALQAIFSILIPGSLAKLVLIRTPRKTLLGIDFRITSGQTRFQTIEELSGGQKSILALSFIFALLMTKPAPFYILDEIDAALDLCHTQNIGKLITMYFPMSQFLIVSLKNGIISNARVIFKIKNFLGKSFVSRIEK</sequence>
<dbReference type="PANTHER" id="PTHR43977">
    <property type="entry name" value="STRUCTURAL MAINTENANCE OF CHROMOSOMES PROTEIN 3"/>
    <property type="match status" value="1"/>
</dbReference>
<proteinExistence type="predicted"/>
<dbReference type="InterPro" id="IPR036277">
    <property type="entry name" value="SMC_hinge_sf"/>
</dbReference>
<geneLocation type="nucleomorph" evidence="4"/>
<feature type="domain" description="RecF/RecN/SMC N-terminal" evidence="3">
    <location>
        <begin position="4"/>
        <end position="1058"/>
    </location>
</feature>
<evidence type="ECO:0000259" key="3">
    <source>
        <dbReference type="Pfam" id="PF02463"/>
    </source>
</evidence>
<dbReference type="Pfam" id="PF02463">
    <property type="entry name" value="SMC_N"/>
    <property type="match status" value="1"/>
</dbReference>
<dbReference type="AlphaFoldDB" id="A9BKE4"/>
<dbReference type="Proteomes" id="UP000243127">
    <property type="component" value="Nucleomorph 1"/>
</dbReference>
<name>A9BKE4_HEMAN</name>
<reference evidence="4 5" key="1">
    <citation type="journal article" date="2007" name="Proc. Natl. Acad. Sci. U.S.A.">
        <title>Nucleomorph genome of Hemiselmis andersenii reveals complete intron loss and compaction as a driver of protein structure and function.</title>
        <authorList>
            <person name="Lane C.E."/>
            <person name="van den Heuvel K."/>
            <person name="Kozera C."/>
            <person name="Curtis B.A."/>
            <person name="Parsons B.J."/>
            <person name="Bowman S."/>
            <person name="Archibald J.M."/>
        </authorList>
    </citation>
    <scope>NUCLEOTIDE SEQUENCE [LARGE SCALE GENOMIC DNA]</scope>
    <source>
        <strain evidence="4 5">CCMP644</strain>
    </source>
</reference>
<keyword evidence="1" id="KW-0175">Coiled coil</keyword>
<keyword evidence="2" id="KW-0812">Transmembrane</keyword>
<dbReference type="InterPro" id="IPR027417">
    <property type="entry name" value="P-loop_NTPase"/>
</dbReference>
<feature type="transmembrane region" description="Helical" evidence="2">
    <location>
        <begin position="934"/>
        <end position="955"/>
    </location>
</feature>
<dbReference type="GeneID" id="5739570"/>
<evidence type="ECO:0000313" key="4">
    <source>
        <dbReference type="EMBL" id="ABW97977.1"/>
    </source>
</evidence>
<evidence type="ECO:0000256" key="1">
    <source>
        <dbReference type="ARBA" id="ARBA00023054"/>
    </source>
</evidence>
<dbReference type="GO" id="GO:0005694">
    <property type="term" value="C:chromosome"/>
    <property type="evidence" value="ECO:0007669"/>
    <property type="project" value="InterPro"/>
</dbReference>
<gene>
    <name evidence="4" type="ORF">HAN_1g139</name>
</gene>
<keyword evidence="2" id="KW-1133">Transmembrane helix</keyword>
<dbReference type="GO" id="GO:0005524">
    <property type="term" value="F:ATP binding"/>
    <property type="evidence" value="ECO:0007669"/>
    <property type="project" value="InterPro"/>
</dbReference>
<dbReference type="Gene3D" id="3.40.50.300">
    <property type="entry name" value="P-loop containing nucleotide triphosphate hydrolases"/>
    <property type="match status" value="2"/>
</dbReference>
<dbReference type="GO" id="GO:0051276">
    <property type="term" value="P:chromosome organization"/>
    <property type="evidence" value="ECO:0007669"/>
    <property type="project" value="InterPro"/>
</dbReference>
<organism evidence="4 5">
    <name type="scientific">Hemiselmis andersenii</name>
    <name type="common">Cryptophyte alga</name>
    <dbReference type="NCBI Taxonomy" id="464988"/>
    <lineage>
        <taxon>Eukaryota</taxon>
        <taxon>Cryptophyceae</taxon>
        <taxon>Cryptomonadales</taxon>
        <taxon>Hemiselmidaceae</taxon>
        <taxon>Hemiselmis</taxon>
    </lineage>
</organism>
<keyword evidence="2" id="KW-0472">Membrane</keyword>
<dbReference type="InterPro" id="IPR003395">
    <property type="entry name" value="RecF/RecN/SMC_N"/>
</dbReference>
<evidence type="ECO:0000313" key="5">
    <source>
        <dbReference type="Proteomes" id="UP000243127"/>
    </source>
</evidence>
<dbReference type="SUPFAM" id="SSF52540">
    <property type="entry name" value="P-loop containing nucleoside triphosphate hydrolases"/>
    <property type="match status" value="1"/>
</dbReference>
<feature type="transmembrane region" description="Helical" evidence="2">
    <location>
        <begin position="762"/>
        <end position="782"/>
    </location>
</feature>
<keyword evidence="4" id="KW-0542">Nucleomorph</keyword>
<dbReference type="EMBL" id="CP000881">
    <property type="protein sequence ID" value="ABW97977.1"/>
    <property type="molecule type" value="Genomic_DNA"/>
</dbReference>
<protein>
    <submittedName>
        <fullName evidence="4">Smc2</fullName>
    </submittedName>
</protein>
<evidence type="ECO:0000256" key="2">
    <source>
        <dbReference type="SAM" id="Phobius"/>
    </source>
</evidence>
<dbReference type="RefSeq" id="XP_001712302.1">
    <property type="nucleotide sequence ID" value="XM_001712250.1"/>
</dbReference>
<accession>A9BKE4</accession>
<dbReference type="SUPFAM" id="SSF75553">
    <property type="entry name" value="Smc hinge domain"/>
    <property type="match status" value="1"/>
</dbReference>